<keyword evidence="2" id="KW-1185">Reference proteome</keyword>
<dbReference type="Proteomes" id="UP000054549">
    <property type="component" value="Unassembled WGS sequence"/>
</dbReference>
<name>A0A0C2SHQ9_AMAMK</name>
<proteinExistence type="predicted"/>
<organism evidence="1 2">
    <name type="scientific">Amanita muscaria (strain Koide BX008)</name>
    <dbReference type="NCBI Taxonomy" id="946122"/>
    <lineage>
        <taxon>Eukaryota</taxon>
        <taxon>Fungi</taxon>
        <taxon>Dikarya</taxon>
        <taxon>Basidiomycota</taxon>
        <taxon>Agaricomycotina</taxon>
        <taxon>Agaricomycetes</taxon>
        <taxon>Agaricomycetidae</taxon>
        <taxon>Agaricales</taxon>
        <taxon>Pluteineae</taxon>
        <taxon>Amanitaceae</taxon>
        <taxon>Amanita</taxon>
    </lineage>
</organism>
<dbReference type="InParanoid" id="A0A0C2SHQ9"/>
<evidence type="ECO:0000313" key="2">
    <source>
        <dbReference type="Proteomes" id="UP000054549"/>
    </source>
</evidence>
<accession>A0A0C2SHQ9</accession>
<dbReference type="HOGENOM" id="CLU_2460646_0_0_1"/>
<dbReference type="OrthoDB" id="3250044at2759"/>
<protein>
    <submittedName>
        <fullName evidence="1">Uncharacterized protein</fullName>
    </submittedName>
</protein>
<reference evidence="1 2" key="1">
    <citation type="submission" date="2014-04" db="EMBL/GenBank/DDBJ databases">
        <title>Evolutionary Origins and Diversification of the Mycorrhizal Mutualists.</title>
        <authorList>
            <consortium name="DOE Joint Genome Institute"/>
            <consortium name="Mycorrhizal Genomics Consortium"/>
            <person name="Kohler A."/>
            <person name="Kuo A."/>
            <person name="Nagy L.G."/>
            <person name="Floudas D."/>
            <person name="Copeland A."/>
            <person name="Barry K.W."/>
            <person name="Cichocki N."/>
            <person name="Veneault-Fourrey C."/>
            <person name="LaButti K."/>
            <person name="Lindquist E.A."/>
            <person name="Lipzen A."/>
            <person name="Lundell T."/>
            <person name="Morin E."/>
            <person name="Murat C."/>
            <person name="Riley R."/>
            <person name="Ohm R."/>
            <person name="Sun H."/>
            <person name="Tunlid A."/>
            <person name="Henrissat B."/>
            <person name="Grigoriev I.V."/>
            <person name="Hibbett D.S."/>
            <person name="Martin F."/>
        </authorList>
    </citation>
    <scope>NUCLEOTIDE SEQUENCE [LARGE SCALE GENOMIC DNA]</scope>
    <source>
        <strain evidence="1 2">Koide BX008</strain>
    </source>
</reference>
<sequence length="89" mass="10257">MDFSNGKLVFTQSDMDKSNFFIDDNGNMCILDLRASRNTARVLRQLYNVCEQQPFRQKRNSVLGLAALFQPRIDGKGWCHLNDVSRQDS</sequence>
<dbReference type="AlphaFoldDB" id="A0A0C2SHQ9"/>
<dbReference type="EMBL" id="KN818267">
    <property type="protein sequence ID" value="KIL62690.1"/>
    <property type="molecule type" value="Genomic_DNA"/>
</dbReference>
<gene>
    <name evidence="1" type="ORF">M378DRAFT_165339</name>
</gene>
<feature type="non-terminal residue" evidence="1">
    <location>
        <position position="89"/>
    </location>
</feature>
<evidence type="ECO:0000313" key="1">
    <source>
        <dbReference type="EMBL" id="KIL62690.1"/>
    </source>
</evidence>